<sequence>MTVKNAMEDIVKTIITEHKDNLKLTCLCDRCLDDLLALSLNHLPPMYVVDDKHRPYVAAKYMVNTQEHANILTTITRASTKIAANPHCQTQKNQ</sequence>
<protein>
    <submittedName>
        <fullName evidence="1">Late competence development ComFB family protein</fullName>
    </submittedName>
</protein>
<reference evidence="1 2" key="1">
    <citation type="submission" date="2024-02" db="EMBL/GenBank/DDBJ databases">
        <title>Seven novel Bacillus-like species.</title>
        <authorList>
            <person name="Liu G."/>
        </authorList>
    </citation>
    <scope>NUCLEOTIDE SEQUENCE [LARGE SCALE GENOMIC DNA]</scope>
    <source>
        <strain evidence="1 2">FJAT-52991</strain>
    </source>
</reference>
<keyword evidence="2" id="KW-1185">Reference proteome</keyword>
<dbReference type="InterPro" id="IPR019657">
    <property type="entry name" value="ComFB"/>
</dbReference>
<dbReference type="EMBL" id="CP147404">
    <property type="protein sequence ID" value="WXB92840.1"/>
    <property type="molecule type" value="Genomic_DNA"/>
</dbReference>
<dbReference type="Pfam" id="PF10719">
    <property type="entry name" value="ComFB"/>
    <property type="match status" value="1"/>
</dbReference>
<name>A0ABZ2N657_9BACI</name>
<evidence type="ECO:0000313" key="1">
    <source>
        <dbReference type="EMBL" id="WXB92840.1"/>
    </source>
</evidence>
<proteinExistence type="predicted"/>
<dbReference type="RefSeq" id="WP_338751758.1">
    <property type="nucleotide sequence ID" value="NZ_CP147404.1"/>
</dbReference>
<gene>
    <name evidence="1" type="ORF">WDJ61_16685</name>
</gene>
<evidence type="ECO:0000313" key="2">
    <source>
        <dbReference type="Proteomes" id="UP001387364"/>
    </source>
</evidence>
<dbReference type="Proteomes" id="UP001387364">
    <property type="component" value="Chromosome"/>
</dbReference>
<organism evidence="1 2">
    <name type="scientific">Bacillus kandeliae</name>
    <dbReference type="NCBI Taxonomy" id="3129297"/>
    <lineage>
        <taxon>Bacteria</taxon>
        <taxon>Bacillati</taxon>
        <taxon>Bacillota</taxon>
        <taxon>Bacilli</taxon>
        <taxon>Bacillales</taxon>
        <taxon>Bacillaceae</taxon>
        <taxon>Bacillus</taxon>
    </lineage>
</organism>
<accession>A0ABZ2N657</accession>